<organism evidence="1 2">
    <name type="scientific">Dreissena polymorpha</name>
    <name type="common">Zebra mussel</name>
    <name type="synonym">Mytilus polymorpha</name>
    <dbReference type="NCBI Taxonomy" id="45954"/>
    <lineage>
        <taxon>Eukaryota</taxon>
        <taxon>Metazoa</taxon>
        <taxon>Spiralia</taxon>
        <taxon>Lophotrochozoa</taxon>
        <taxon>Mollusca</taxon>
        <taxon>Bivalvia</taxon>
        <taxon>Autobranchia</taxon>
        <taxon>Heteroconchia</taxon>
        <taxon>Euheterodonta</taxon>
        <taxon>Imparidentia</taxon>
        <taxon>Neoheterodontei</taxon>
        <taxon>Myida</taxon>
        <taxon>Dreissenoidea</taxon>
        <taxon>Dreissenidae</taxon>
        <taxon>Dreissena</taxon>
    </lineage>
</organism>
<sequence>MPSSFIRSVSEILELNPGATHEVNVISQAEYGSFSDGDSSVVVLKHLLHYLHNEKVKQDGDGADIPDERLLT</sequence>
<reference evidence="1" key="1">
    <citation type="journal article" date="2019" name="bioRxiv">
        <title>The Genome of the Zebra Mussel, Dreissena polymorpha: A Resource for Invasive Species Research.</title>
        <authorList>
            <person name="McCartney M.A."/>
            <person name="Auch B."/>
            <person name="Kono T."/>
            <person name="Mallez S."/>
            <person name="Zhang Y."/>
            <person name="Obille A."/>
            <person name="Becker A."/>
            <person name="Abrahante J.E."/>
            <person name="Garbe J."/>
            <person name="Badalamenti J.P."/>
            <person name="Herman A."/>
            <person name="Mangelson H."/>
            <person name="Liachko I."/>
            <person name="Sullivan S."/>
            <person name="Sone E.D."/>
            <person name="Koren S."/>
            <person name="Silverstein K.A.T."/>
            <person name="Beckman K.B."/>
            <person name="Gohl D.M."/>
        </authorList>
    </citation>
    <scope>NUCLEOTIDE SEQUENCE</scope>
    <source>
        <strain evidence="1">Duluth1</strain>
        <tissue evidence="1">Whole animal</tissue>
    </source>
</reference>
<evidence type="ECO:0000313" key="2">
    <source>
        <dbReference type="Proteomes" id="UP000828390"/>
    </source>
</evidence>
<comment type="caution">
    <text evidence="1">The sequence shown here is derived from an EMBL/GenBank/DDBJ whole genome shotgun (WGS) entry which is preliminary data.</text>
</comment>
<dbReference type="AlphaFoldDB" id="A0A9D4EUE6"/>
<keyword evidence="2" id="KW-1185">Reference proteome</keyword>
<accession>A0A9D4EUE6</accession>
<reference evidence="1" key="2">
    <citation type="submission" date="2020-11" db="EMBL/GenBank/DDBJ databases">
        <authorList>
            <person name="McCartney M.A."/>
            <person name="Auch B."/>
            <person name="Kono T."/>
            <person name="Mallez S."/>
            <person name="Becker A."/>
            <person name="Gohl D.M."/>
            <person name="Silverstein K.A.T."/>
            <person name="Koren S."/>
            <person name="Bechman K.B."/>
            <person name="Herman A."/>
            <person name="Abrahante J.E."/>
            <person name="Garbe J."/>
        </authorList>
    </citation>
    <scope>NUCLEOTIDE SEQUENCE</scope>
    <source>
        <strain evidence="1">Duluth1</strain>
        <tissue evidence="1">Whole animal</tissue>
    </source>
</reference>
<gene>
    <name evidence="1" type="ORF">DPMN_164539</name>
</gene>
<dbReference type="Proteomes" id="UP000828390">
    <property type="component" value="Unassembled WGS sequence"/>
</dbReference>
<name>A0A9D4EUE6_DREPO</name>
<evidence type="ECO:0000313" key="1">
    <source>
        <dbReference type="EMBL" id="KAH3786432.1"/>
    </source>
</evidence>
<protein>
    <submittedName>
        <fullName evidence="1">Uncharacterized protein</fullName>
    </submittedName>
</protein>
<proteinExistence type="predicted"/>
<dbReference type="EMBL" id="JAIWYP010000008">
    <property type="protein sequence ID" value="KAH3786432.1"/>
    <property type="molecule type" value="Genomic_DNA"/>
</dbReference>